<dbReference type="FunFam" id="1.10.150.50:FF:000055">
    <property type="entry name" value="Sterile alpha motif domain containing 5"/>
    <property type="match status" value="1"/>
</dbReference>
<evidence type="ECO:0000256" key="5">
    <source>
        <dbReference type="SAM" id="MobiDB-lite"/>
    </source>
</evidence>
<evidence type="ECO:0000256" key="4">
    <source>
        <dbReference type="ARBA" id="ARBA00073398"/>
    </source>
</evidence>
<dbReference type="InterPro" id="IPR001660">
    <property type="entry name" value="SAM"/>
</dbReference>
<dbReference type="PANTHER" id="PTHR12301:SF8">
    <property type="entry name" value="STERILE ALPHA MOTIF DOMAIN-CONTAINING PROTEIN 5"/>
    <property type="match status" value="1"/>
</dbReference>
<dbReference type="PANTHER" id="PTHR12301">
    <property type="entry name" value="SAM-DOMAIN, SH3 AND NUCLEAR LOCALIZATION SIGNALS PROTEIN RELATED"/>
    <property type="match status" value="1"/>
</dbReference>
<dbReference type="PROSITE" id="PS50105">
    <property type="entry name" value="SAM_DOMAIN"/>
    <property type="match status" value="1"/>
</dbReference>
<dbReference type="GeneTree" id="ENSGT00510000048701"/>
<dbReference type="GO" id="GO:0005737">
    <property type="term" value="C:cytoplasm"/>
    <property type="evidence" value="ECO:0007669"/>
    <property type="project" value="UniProtKB-SubCell"/>
</dbReference>
<reference evidence="7" key="2">
    <citation type="submission" date="2025-09" db="UniProtKB">
        <authorList>
            <consortium name="Ensembl"/>
        </authorList>
    </citation>
    <scope>IDENTIFICATION</scope>
</reference>
<comment type="subcellular location">
    <subcellularLocation>
        <location evidence="1">Cytoplasm</location>
    </subcellularLocation>
</comment>
<accession>A0A3B3CV62</accession>
<dbReference type="InterPro" id="IPR051725">
    <property type="entry name" value="SAM-SH3_domain_protein"/>
</dbReference>
<comment type="subunit">
    <text evidence="3">Interacts promiscuously (via SAM domain) with EPHA5, EPHA6, EPHA7, EPHA8, EPHB1, EPHB2, EPHB3 and EPHB4 (via SAM domain) (in vitro).</text>
</comment>
<feature type="domain" description="SAM" evidence="6">
    <location>
        <begin position="8"/>
        <end position="64"/>
    </location>
</feature>
<evidence type="ECO:0000313" key="8">
    <source>
        <dbReference type="Proteomes" id="UP000261560"/>
    </source>
</evidence>
<name>A0A3B3CV62_ORYME</name>
<dbReference type="STRING" id="30732.ENSOMEP00000021486"/>
<proteinExistence type="predicted"/>
<reference evidence="7" key="1">
    <citation type="submission" date="2025-08" db="UniProtKB">
        <authorList>
            <consortium name="Ensembl"/>
        </authorList>
    </citation>
    <scope>IDENTIFICATION</scope>
</reference>
<protein>
    <recommendedName>
        <fullName evidence="4">Sterile alpha motif domain-containing protein 5</fullName>
    </recommendedName>
</protein>
<sequence length="177" mass="19686">YCTLNGTWLEQLQLAQYVESFLDNGYDDLEVCRQIGDPDLDAIGVRIRYHRHRLLAAVEALKAADRMRPAGFYFTLEPLDAPTCQRAPDLRRSRARVTGAHQASCPGKHDLRVSDCSDFVTYPKLKLKVLIRDKLVKDGIDLGGAPYTRQVPPHARAPGTGGPRLVPSADCDSERVT</sequence>
<keyword evidence="2" id="KW-0963">Cytoplasm</keyword>
<keyword evidence="8" id="KW-1185">Reference proteome</keyword>
<dbReference type="PaxDb" id="30732-ENSOMEP00000021486"/>
<dbReference type="AlphaFoldDB" id="A0A3B3CV62"/>
<dbReference type="Ensembl" id="ENSOMET00000036617.1">
    <property type="protein sequence ID" value="ENSOMEP00000021486.1"/>
    <property type="gene ID" value="ENSOMEG00000023368.1"/>
</dbReference>
<feature type="region of interest" description="Disordered" evidence="5">
    <location>
        <begin position="146"/>
        <end position="177"/>
    </location>
</feature>
<dbReference type="OMA" id="PYTHKVG"/>
<dbReference type="SMART" id="SM00454">
    <property type="entry name" value="SAM"/>
    <property type="match status" value="1"/>
</dbReference>
<evidence type="ECO:0000256" key="2">
    <source>
        <dbReference type="ARBA" id="ARBA00022490"/>
    </source>
</evidence>
<dbReference type="SUPFAM" id="SSF47769">
    <property type="entry name" value="SAM/Pointed domain"/>
    <property type="match status" value="1"/>
</dbReference>
<evidence type="ECO:0000256" key="3">
    <source>
        <dbReference type="ARBA" id="ARBA00065890"/>
    </source>
</evidence>
<evidence type="ECO:0000259" key="6">
    <source>
        <dbReference type="PROSITE" id="PS50105"/>
    </source>
</evidence>
<dbReference type="Proteomes" id="UP000261560">
    <property type="component" value="Unplaced"/>
</dbReference>
<dbReference type="InterPro" id="IPR013761">
    <property type="entry name" value="SAM/pointed_sf"/>
</dbReference>
<organism evidence="7 8">
    <name type="scientific">Oryzias melastigma</name>
    <name type="common">Marine medaka</name>
    <dbReference type="NCBI Taxonomy" id="30732"/>
    <lineage>
        <taxon>Eukaryota</taxon>
        <taxon>Metazoa</taxon>
        <taxon>Chordata</taxon>
        <taxon>Craniata</taxon>
        <taxon>Vertebrata</taxon>
        <taxon>Euteleostomi</taxon>
        <taxon>Actinopterygii</taxon>
        <taxon>Neopterygii</taxon>
        <taxon>Teleostei</taxon>
        <taxon>Neoteleostei</taxon>
        <taxon>Acanthomorphata</taxon>
        <taxon>Ovalentaria</taxon>
        <taxon>Atherinomorphae</taxon>
        <taxon>Beloniformes</taxon>
        <taxon>Adrianichthyidae</taxon>
        <taxon>Oryziinae</taxon>
        <taxon>Oryzias</taxon>
    </lineage>
</organism>
<dbReference type="Pfam" id="PF00536">
    <property type="entry name" value="SAM_1"/>
    <property type="match status" value="1"/>
</dbReference>
<dbReference type="Gene3D" id="1.10.150.50">
    <property type="entry name" value="Transcription Factor, Ets-1"/>
    <property type="match status" value="1"/>
</dbReference>
<evidence type="ECO:0000256" key="1">
    <source>
        <dbReference type="ARBA" id="ARBA00004496"/>
    </source>
</evidence>
<evidence type="ECO:0000313" key="7">
    <source>
        <dbReference type="Ensembl" id="ENSOMEP00000021486.1"/>
    </source>
</evidence>